<dbReference type="NCBIfam" id="TIGR02532">
    <property type="entry name" value="IV_pilin_GFxxxE"/>
    <property type="match status" value="1"/>
</dbReference>
<feature type="transmembrane region" description="Helical" evidence="1">
    <location>
        <begin position="6"/>
        <end position="28"/>
    </location>
</feature>
<dbReference type="InterPro" id="IPR012902">
    <property type="entry name" value="N_methyl_site"/>
</dbReference>
<dbReference type="Pfam" id="PF07963">
    <property type="entry name" value="N_methyl"/>
    <property type="match status" value="1"/>
</dbReference>
<accession>A0A0G0MNC9</accession>
<comment type="caution">
    <text evidence="2">The sequence shown here is derived from an EMBL/GenBank/DDBJ whole genome shotgun (WGS) entry which is preliminary data.</text>
</comment>
<evidence type="ECO:0000313" key="2">
    <source>
        <dbReference type="EMBL" id="KKQ66421.1"/>
    </source>
</evidence>
<dbReference type="PROSITE" id="PS00409">
    <property type="entry name" value="PROKAR_NTER_METHYL"/>
    <property type="match status" value="1"/>
</dbReference>
<organism evidence="2 3">
    <name type="scientific">Candidatus Daviesbacteria bacterium GW2011_GWA2_38_24</name>
    <dbReference type="NCBI Taxonomy" id="1618422"/>
    <lineage>
        <taxon>Bacteria</taxon>
        <taxon>Candidatus Daviesiibacteriota</taxon>
    </lineage>
</organism>
<proteinExistence type="predicted"/>
<name>A0A0G0MNC9_9BACT</name>
<evidence type="ECO:0000256" key="1">
    <source>
        <dbReference type="SAM" id="Phobius"/>
    </source>
</evidence>
<keyword evidence="1" id="KW-0472">Membrane</keyword>
<gene>
    <name evidence="2" type="ORF">US86_C0005G0032</name>
</gene>
<dbReference type="EMBL" id="LBUP01000005">
    <property type="protein sequence ID" value="KKQ66421.1"/>
    <property type="molecule type" value="Genomic_DNA"/>
</dbReference>
<dbReference type="InterPro" id="IPR045584">
    <property type="entry name" value="Pilin-like"/>
</dbReference>
<dbReference type="AlphaFoldDB" id="A0A0G0MNC9"/>
<keyword evidence="1" id="KW-0812">Transmembrane</keyword>
<protein>
    <submittedName>
        <fullName evidence="2">Uncharacterized protein</fullName>
    </submittedName>
</protein>
<reference evidence="2 3" key="1">
    <citation type="journal article" date="2015" name="Nature">
        <title>rRNA introns, odd ribosomes, and small enigmatic genomes across a large radiation of phyla.</title>
        <authorList>
            <person name="Brown C.T."/>
            <person name="Hug L.A."/>
            <person name="Thomas B.C."/>
            <person name="Sharon I."/>
            <person name="Castelle C.J."/>
            <person name="Singh A."/>
            <person name="Wilkins M.J."/>
            <person name="Williams K.H."/>
            <person name="Banfield J.F."/>
        </authorList>
    </citation>
    <scope>NUCLEOTIDE SEQUENCE [LARGE SCALE GENOMIC DNA]</scope>
</reference>
<dbReference type="SUPFAM" id="SSF54523">
    <property type="entry name" value="Pili subunits"/>
    <property type="match status" value="1"/>
</dbReference>
<evidence type="ECO:0000313" key="3">
    <source>
        <dbReference type="Proteomes" id="UP000034235"/>
    </source>
</evidence>
<dbReference type="Gene3D" id="3.30.700.10">
    <property type="entry name" value="Glycoprotein, Type 4 Pilin"/>
    <property type="match status" value="1"/>
</dbReference>
<dbReference type="Proteomes" id="UP000034235">
    <property type="component" value="Unassembled WGS sequence"/>
</dbReference>
<keyword evidence="1" id="KW-1133">Transmembrane helix</keyword>
<sequence>MSKGFTLIEILVAVSIIAIIAVIVIPNLRRYNEEQILRNAASQLAQHFRQAQSSSHSRIKCPDGTPSTSWGIKLTGTSLYEYIYDCQDPTTNTSVTLPTQTSDKFTLPPSVEMSDFMLCSPDDTVDLPVSIKFNNIKETVSFAESGANPSENNKKLQLQVKSTKSNVRLKAIITVNSGGSVDLKFTEGEVTSCG</sequence>